<dbReference type="InterPro" id="IPR000160">
    <property type="entry name" value="GGDEF_dom"/>
</dbReference>
<dbReference type="Gene3D" id="3.30.70.270">
    <property type="match status" value="1"/>
</dbReference>
<dbReference type="Pfam" id="PF01590">
    <property type="entry name" value="GAF"/>
    <property type="match status" value="1"/>
</dbReference>
<dbReference type="InterPro" id="IPR052155">
    <property type="entry name" value="Biofilm_reg_signaling"/>
</dbReference>
<dbReference type="InterPro" id="IPR003018">
    <property type="entry name" value="GAF"/>
</dbReference>
<dbReference type="InterPro" id="IPR035919">
    <property type="entry name" value="EAL_sf"/>
</dbReference>
<dbReference type="CDD" id="cd01949">
    <property type="entry name" value="GGDEF"/>
    <property type="match status" value="1"/>
</dbReference>
<dbReference type="PROSITE" id="PS50112">
    <property type="entry name" value="PAS"/>
    <property type="match status" value="1"/>
</dbReference>
<gene>
    <name evidence="5" type="ORF">MNBD_GAMMA20-496</name>
</gene>
<dbReference type="Gene3D" id="3.30.450.40">
    <property type="match status" value="1"/>
</dbReference>
<dbReference type="InterPro" id="IPR035965">
    <property type="entry name" value="PAS-like_dom_sf"/>
</dbReference>
<feature type="transmembrane region" description="Helical" evidence="1">
    <location>
        <begin position="150"/>
        <end position="171"/>
    </location>
</feature>
<evidence type="ECO:0000259" key="2">
    <source>
        <dbReference type="PROSITE" id="PS50112"/>
    </source>
</evidence>
<dbReference type="InterPro" id="IPR000014">
    <property type="entry name" value="PAS"/>
</dbReference>
<dbReference type="PROSITE" id="PS50887">
    <property type="entry name" value="GGDEF"/>
    <property type="match status" value="1"/>
</dbReference>
<evidence type="ECO:0000313" key="5">
    <source>
        <dbReference type="EMBL" id="VAW94137.1"/>
    </source>
</evidence>
<feature type="transmembrane region" description="Helical" evidence="1">
    <location>
        <begin position="223"/>
        <end position="240"/>
    </location>
</feature>
<proteinExistence type="predicted"/>
<feature type="transmembrane region" description="Helical" evidence="1">
    <location>
        <begin position="113"/>
        <end position="130"/>
    </location>
</feature>
<feature type="transmembrane region" description="Helical" evidence="1">
    <location>
        <begin position="28"/>
        <end position="50"/>
    </location>
</feature>
<dbReference type="Pfam" id="PF08448">
    <property type="entry name" value="PAS_4"/>
    <property type="match status" value="1"/>
</dbReference>
<dbReference type="FunFam" id="3.30.70.270:FF:000001">
    <property type="entry name" value="Diguanylate cyclase domain protein"/>
    <property type="match status" value="1"/>
</dbReference>
<keyword evidence="1" id="KW-1133">Transmembrane helix</keyword>
<evidence type="ECO:0000259" key="3">
    <source>
        <dbReference type="PROSITE" id="PS50883"/>
    </source>
</evidence>
<evidence type="ECO:0000256" key="1">
    <source>
        <dbReference type="SAM" id="Phobius"/>
    </source>
</evidence>
<dbReference type="SMART" id="SM00052">
    <property type="entry name" value="EAL"/>
    <property type="match status" value="1"/>
</dbReference>
<dbReference type="Gene3D" id="3.30.450.20">
    <property type="entry name" value="PAS domain"/>
    <property type="match status" value="1"/>
</dbReference>
<dbReference type="InterPro" id="IPR001633">
    <property type="entry name" value="EAL_dom"/>
</dbReference>
<dbReference type="InterPro" id="IPR029787">
    <property type="entry name" value="Nucleotide_cyclase"/>
</dbReference>
<feature type="domain" description="GGDEF" evidence="4">
    <location>
        <begin position="631"/>
        <end position="764"/>
    </location>
</feature>
<dbReference type="PROSITE" id="PS50883">
    <property type="entry name" value="EAL"/>
    <property type="match status" value="1"/>
</dbReference>
<dbReference type="InterPro" id="IPR013656">
    <property type="entry name" value="PAS_4"/>
</dbReference>
<protein>
    <submittedName>
        <fullName evidence="5">Diguanylate cyclase/phosphodiesterase (GGDEF &amp; EAL domains) with PAS/PAC sensor(S)</fullName>
    </submittedName>
</protein>
<dbReference type="InterPro" id="IPR043128">
    <property type="entry name" value="Rev_trsase/Diguanyl_cyclase"/>
</dbReference>
<keyword evidence="1" id="KW-0812">Transmembrane</keyword>
<dbReference type="Pfam" id="PF00563">
    <property type="entry name" value="EAL"/>
    <property type="match status" value="1"/>
</dbReference>
<dbReference type="PANTHER" id="PTHR44757">
    <property type="entry name" value="DIGUANYLATE CYCLASE DGCP"/>
    <property type="match status" value="1"/>
</dbReference>
<keyword evidence="1" id="KW-0472">Membrane</keyword>
<dbReference type="InterPro" id="IPR029016">
    <property type="entry name" value="GAF-like_dom_sf"/>
</dbReference>
<dbReference type="EMBL" id="UOFU01000044">
    <property type="protein sequence ID" value="VAW94137.1"/>
    <property type="molecule type" value="Genomic_DNA"/>
</dbReference>
<dbReference type="SUPFAM" id="SSF55785">
    <property type="entry name" value="PYP-like sensor domain (PAS domain)"/>
    <property type="match status" value="1"/>
</dbReference>
<dbReference type="CDD" id="cd01948">
    <property type="entry name" value="EAL"/>
    <property type="match status" value="1"/>
</dbReference>
<dbReference type="Pfam" id="PF00990">
    <property type="entry name" value="GGDEF"/>
    <property type="match status" value="1"/>
</dbReference>
<dbReference type="SMART" id="SM00065">
    <property type="entry name" value="GAF"/>
    <property type="match status" value="1"/>
</dbReference>
<dbReference type="CDD" id="cd00130">
    <property type="entry name" value="PAS"/>
    <property type="match status" value="1"/>
</dbReference>
<feature type="domain" description="PAS" evidence="2">
    <location>
        <begin position="468"/>
        <end position="541"/>
    </location>
</feature>
<feature type="domain" description="EAL" evidence="3">
    <location>
        <begin position="775"/>
        <end position="1029"/>
    </location>
</feature>
<evidence type="ECO:0000259" key="4">
    <source>
        <dbReference type="PROSITE" id="PS50887"/>
    </source>
</evidence>
<dbReference type="NCBIfam" id="TIGR00254">
    <property type="entry name" value="GGDEF"/>
    <property type="match status" value="1"/>
</dbReference>
<sequence>MPRRFGCAERVSVACPLSSADFIRRFRLLILLAWLIPPLFGMSFLLLIGMFSPPQILQLLVTPLELGFVLGWLLLSQWYFSRFVRPVADWLARPGEPAAAAALARVRAFPRHFWGVFLFYLLLAPASVIISAEMATQFVATAGDWLRIHLVALIVSIIVGLPVFFAIFDLFGRALSGLRQPRPVFSIRTKVFMVGALMPLLVDTLLVQYYWTRTGYFSMETLFVWGLLQLLAVLGALMFARSLGQSLQPLEAVVENAPALLDQRPSIQPSSTDELGVLAGRYQDLLERLHFHGKALQVGSLILADRDVESASGKAFEQVVALCQEALRADIAFLLLFDEAAQELVGVAQTGVPYRSQGHHRIPLDATSLAVFVFRQGRRVAIDDVHGDPRVSPDMVAKFDICAAIATPLRVEDKVIGILMGADQRPGRHYSAEDCALIDVLAREAASVVHTLQLQARRREAEAQFHKADEFARATLQSIADGVVTTDTEGRVDYLNGVAEKLTGWIREEAMGQPLATVLRLIDEDSDRPVADPVARCLASGDSFPLPGPLNLLSREGDREFAVEVRVSAIRGADQQALGVVLVFHDTTELTSLSHRLSYQASHDSLTGLLNRHEFEARLELALESARHENIEHVLCYMDLDRFKVVNDTCGHVAGDELLKQLATRMRASIREADTLARLGGDEFGLLLEGCHLAQARGVVNTLLQMVSEFRFVWADKAFDVGVSIGLAPISAQSGSITDVLSAADSACYMAKDQGRNRLHVFEPDDLALLHQKGEMQWLQIIRQALENDDFVLYQQAIRPMKGIPPAGDDTPHSEILLRLRTGEGAVVAPSSFLPAAERYHLMPQIDRWVVRQVLAFLRALQAQGGVMNLSINLSGQSLCDEDFPAFVTTAVLASGVPPAWLCFEVTETTAITNLSRAVGLISELKRMGCHFALDDFGSGLSSFNYLKNLPVDYLKIDGSFVKDMDRNPVDRAMVVAINEIGHLMGIQTVAEFVTRLSVLEALDEIGVDYAQGYFIANPEPLVPETGDK</sequence>
<reference evidence="5" key="1">
    <citation type="submission" date="2018-06" db="EMBL/GenBank/DDBJ databases">
        <authorList>
            <person name="Zhirakovskaya E."/>
        </authorList>
    </citation>
    <scope>NUCLEOTIDE SEQUENCE</scope>
</reference>
<dbReference type="NCBIfam" id="TIGR00229">
    <property type="entry name" value="sensory_box"/>
    <property type="match status" value="1"/>
</dbReference>
<dbReference type="Gene3D" id="3.20.20.450">
    <property type="entry name" value="EAL domain"/>
    <property type="match status" value="1"/>
</dbReference>
<dbReference type="SUPFAM" id="SSF141868">
    <property type="entry name" value="EAL domain-like"/>
    <property type="match status" value="1"/>
</dbReference>
<dbReference type="SUPFAM" id="SSF55781">
    <property type="entry name" value="GAF domain-like"/>
    <property type="match status" value="1"/>
</dbReference>
<dbReference type="PANTHER" id="PTHR44757:SF4">
    <property type="entry name" value="DIGUANYLATE CYCLASE DGCE-RELATED"/>
    <property type="match status" value="1"/>
</dbReference>
<dbReference type="AlphaFoldDB" id="A0A3B1A3G3"/>
<organism evidence="5">
    <name type="scientific">hydrothermal vent metagenome</name>
    <dbReference type="NCBI Taxonomy" id="652676"/>
    <lineage>
        <taxon>unclassified sequences</taxon>
        <taxon>metagenomes</taxon>
        <taxon>ecological metagenomes</taxon>
    </lineage>
</organism>
<dbReference type="SUPFAM" id="SSF55073">
    <property type="entry name" value="Nucleotide cyclase"/>
    <property type="match status" value="1"/>
</dbReference>
<name>A0A3B1A3G3_9ZZZZ</name>
<accession>A0A3B1A3G3</accession>
<dbReference type="SMART" id="SM00267">
    <property type="entry name" value="GGDEF"/>
    <property type="match status" value="1"/>
</dbReference>
<feature type="transmembrane region" description="Helical" evidence="1">
    <location>
        <begin position="56"/>
        <end position="75"/>
    </location>
</feature>
<dbReference type="SMART" id="SM00091">
    <property type="entry name" value="PAS"/>
    <property type="match status" value="1"/>
</dbReference>